<accession>A0A6G5QF85</accession>
<dbReference type="AlphaFoldDB" id="A0A6G5QF85"/>
<dbReference type="Proteomes" id="UP000503264">
    <property type="component" value="Chromosome"/>
</dbReference>
<feature type="DNA-binding region" description="OmpR/PhoB-type" evidence="2">
    <location>
        <begin position="122"/>
        <end position="215"/>
    </location>
</feature>
<proteinExistence type="predicted"/>
<evidence type="ECO:0000259" key="3">
    <source>
        <dbReference type="PROSITE" id="PS51755"/>
    </source>
</evidence>
<name>A0A6G5QF85_9BACT</name>
<dbReference type="RefSeq" id="WP_169764264.1">
    <property type="nucleotide sequence ID" value="NZ_CP012542.1"/>
</dbReference>
<dbReference type="InterPro" id="IPR016032">
    <property type="entry name" value="Sig_transdc_resp-reg_C-effctor"/>
</dbReference>
<dbReference type="InterPro" id="IPR011006">
    <property type="entry name" value="CheY-like_superfamily"/>
</dbReference>
<evidence type="ECO:0000313" key="4">
    <source>
        <dbReference type="EMBL" id="QCD44340.1"/>
    </source>
</evidence>
<sequence length="215" mass="25218">MKRIALLSSDFEFGIGLGAELYRFNFRINQFKTEAEIKSDFESGTRYDLYIFDLKAKNLNLNLVKFLREAQNFTPIMLILDESIPENFKRIYYARVDGFIIREFCYAEILFHIFKLTKTLLGSKFEFRNGLVFDKNSLCITYENQNIYLGKKEGLLLEALAKNSPHVVTFDELEYHVYHNESVSPDRLRSLVREIRAKLPLELITTVRGIGYKIE</sequence>
<dbReference type="SUPFAM" id="SSF52172">
    <property type="entry name" value="CheY-like"/>
    <property type="match status" value="1"/>
</dbReference>
<reference evidence="4 5" key="1">
    <citation type="submission" date="2016-07" db="EMBL/GenBank/DDBJ databases">
        <title>Comparative genomics of the Campylobacter concisus group.</title>
        <authorList>
            <person name="Miller W.G."/>
            <person name="Yee E."/>
            <person name="Chapman M.H."/>
            <person name="Huynh S."/>
            <person name="Bono J.L."/>
            <person name="On S.L.W."/>
            <person name="StLeger J."/>
            <person name="Foster G."/>
            <person name="Parker C.T."/>
        </authorList>
    </citation>
    <scope>NUCLEOTIDE SEQUENCE [LARGE SCALE GENOMIC DNA]</scope>
    <source>
        <strain evidence="4 5">CCUG 21559</strain>
    </source>
</reference>
<dbReference type="CDD" id="cd00383">
    <property type="entry name" value="trans_reg_C"/>
    <property type="match status" value="1"/>
</dbReference>
<dbReference type="InterPro" id="IPR036388">
    <property type="entry name" value="WH-like_DNA-bd_sf"/>
</dbReference>
<evidence type="ECO:0000256" key="2">
    <source>
        <dbReference type="PROSITE-ProRule" id="PRU01091"/>
    </source>
</evidence>
<dbReference type="PROSITE" id="PS51755">
    <property type="entry name" value="OMPR_PHOB"/>
    <property type="match status" value="1"/>
</dbReference>
<keyword evidence="1 2" id="KW-0238">DNA-binding</keyword>
<dbReference type="GO" id="GO:0003677">
    <property type="term" value="F:DNA binding"/>
    <property type="evidence" value="ECO:0007669"/>
    <property type="project" value="UniProtKB-UniRule"/>
</dbReference>
<keyword evidence="5" id="KW-1185">Reference proteome</keyword>
<evidence type="ECO:0000313" key="5">
    <source>
        <dbReference type="Proteomes" id="UP000503264"/>
    </source>
</evidence>
<gene>
    <name evidence="4" type="ORF">CMUC_0533</name>
</gene>
<organism evidence="4 5">
    <name type="scientific">Campylobacter mucosalis CCUG 21559</name>
    <dbReference type="NCBI Taxonomy" id="1032067"/>
    <lineage>
        <taxon>Bacteria</taxon>
        <taxon>Pseudomonadati</taxon>
        <taxon>Campylobacterota</taxon>
        <taxon>Epsilonproteobacteria</taxon>
        <taxon>Campylobacterales</taxon>
        <taxon>Campylobacteraceae</taxon>
        <taxon>Campylobacter</taxon>
    </lineage>
</organism>
<evidence type="ECO:0000256" key="1">
    <source>
        <dbReference type="ARBA" id="ARBA00023125"/>
    </source>
</evidence>
<dbReference type="Pfam" id="PF00486">
    <property type="entry name" value="Trans_reg_C"/>
    <property type="match status" value="1"/>
</dbReference>
<dbReference type="GO" id="GO:0000160">
    <property type="term" value="P:phosphorelay signal transduction system"/>
    <property type="evidence" value="ECO:0007669"/>
    <property type="project" value="InterPro"/>
</dbReference>
<dbReference type="Gene3D" id="1.10.10.10">
    <property type="entry name" value="Winged helix-like DNA-binding domain superfamily/Winged helix DNA-binding domain"/>
    <property type="match status" value="1"/>
</dbReference>
<dbReference type="EMBL" id="CP012542">
    <property type="protein sequence ID" value="QCD44340.1"/>
    <property type="molecule type" value="Genomic_DNA"/>
</dbReference>
<dbReference type="GO" id="GO:0006355">
    <property type="term" value="P:regulation of DNA-templated transcription"/>
    <property type="evidence" value="ECO:0007669"/>
    <property type="project" value="InterPro"/>
</dbReference>
<dbReference type="SUPFAM" id="SSF46894">
    <property type="entry name" value="C-terminal effector domain of the bipartite response regulators"/>
    <property type="match status" value="1"/>
</dbReference>
<dbReference type="InterPro" id="IPR001867">
    <property type="entry name" value="OmpR/PhoB-type_DNA-bd"/>
</dbReference>
<protein>
    <submittedName>
        <fullName evidence="4">Signal transduction response regulator</fullName>
    </submittedName>
</protein>
<dbReference type="SMART" id="SM00862">
    <property type="entry name" value="Trans_reg_C"/>
    <property type="match status" value="1"/>
</dbReference>
<feature type="domain" description="OmpR/PhoB-type" evidence="3">
    <location>
        <begin position="122"/>
        <end position="215"/>
    </location>
</feature>